<keyword evidence="2" id="KW-1185">Reference proteome</keyword>
<accession>A0A328YRM8</accession>
<evidence type="ECO:0000313" key="1">
    <source>
        <dbReference type="EMBL" id="RAR75793.1"/>
    </source>
</evidence>
<organism evidence="1 2">
    <name type="scientific">Flavobacterium aciduliphilum</name>
    <dbReference type="NCBI Taxonomy" id="1101402"/>
    <lineage>
        <taxon>Bacteria</taxon>
        <taxon>Pseudomonadati</taxon>
        <taxon>Bacteroidota</taxon>
        <taxon>Flavobacteriia</taxon>
        <taxon>Flavobacteriales</taxon>
        <taxon>Flavobacteriaceae</taxon>
        <taxon>Flavobacterium</taxon>
    </lineage>
</organism>
<gene>
    <name evidence="1" type="ORF">CLV55_101498</name>
</gene>
<name>A0A328YRM8_9FLAO</name>
<dbReference type="RefSeq" id="WP_112112134.1">
    <property type="nucleotide sequence ID" value="NZ_QLSZ01000001.1"/>
</dbReference>
<dbReference type="EMBL" id="QLSZ01000001">
    <property type="protein sequence ID" value="RAR75793.1"/>
    <property type="molecule type" value="Genomic_DNA"/>
</dbReference>
<protein>
    <submittedName>
        <fullName evidence="1">Uncharacterized protein</fullName>
    </submittedName>
</protein>
<comment type="caution">
    <text evidence="1">The sequence shown here is derived from an EMBL/GenBank/DDBJ whole genome shotgun (WGS) entry which is preliminary data.</text>
</comment>
<sequence>MFGNIGVAYFVSNPIVEGASQIPTITTTNFKVVDDIGGRSQEPSLHSVVDDIGGNRPVGEFAFCLNSIKDIGGKSTTGELNTISDFEIGGNRPVGEIAFCLNEVSDIGGRSSDGGLLNLTLIDLPIGGVKVPSGELKLTV</sequence>
<evidence type="ECO:0000313" key="2">
    <source>
        <dbReference type="Proteomes" id="UP000248840"/>
    </source>
</evidence>
<dbReference type="AlphaFoldDB" id="A0A328YRM8"/>
<proteinExistence type="predicted"/>
<reference evidence="1 2" key="1">
    <citation type="submission" date="2018-06" db="EMBL/GenBank/DDBJ databases">
        <title>Genomic Encyclopedia of Archaeal and Bacterial Type Strains, Phase II (KMG-II): from individual species to whole genera.</title>
        <authorList>
            <person name="Goeker M."/>
        </authorList>
    </citation>
    <scope>NUCLEOTIDE SEQUENCE [LARGE SCALE GENOMIC DNA]</scope>
    <source>
        <strain evidence="1 2">DSM 25663</strain>
    </source>
</reference>
<dbReference type="Proteomes" id="UP000248840">
    <property type="component" value="Unassembled WGS sequence"/>
</dbReference>